<gene>
    <name evidence="4" type="ORF">FBEOM_14441</name>
</gene>
<feature type="region of interest" description="Disordered" evidence="2">
    <location>
        <begin position="112"/>
        <end position="131"/>
    </location>
</feature>
<evidence type="ECO:0000259" key="3">
    <source>
        <dbReference type="Pfam" id="PF24626"/>
    </source>
</evidence>
<evidence type="ECO:0000256" key="1">
    <source>
        <dbReference type="ARBA" id="ARBA00011353"/>
    </source>
</evidence>
<comment type="subunit">
    <text evidence="1">Component of the NuA4 histone acetyltransferase complex.</text>
</comment>
<comment type="caution">
    <text evidence="4">The sequence shown here is derived from an EMBL/GenBank/DDBJ whole genome shotgun (WGS) entry which is preliminary data.</text>
</comment>
<name>A0A9P5A4G5_9HYPO</name>
<dbReference type="Proteomes" id="UP000730481">
    <property type="component" value="Unassembled WGS sequence"/>
</dbReference>
<feature type="compositionally biased region" description="Pro residues" evidence="2">
    <location>
        <begin position="120"/>
        <end position="129"/>
    </location>
</feature>
<dbReference type="EMBL" id="PVQB02001402">
    <property type="protein sequence ID" value="KAF4331786.1"/>
    <property type="molecule type" value="Genomic_DNA"/>
</dbReference>
<accession>A0A9P5A4G5</accession>
<feature type="domain" description="Tf2-1-like SH3-like" evidence="3">
    <location>
        <begin position="77"/>
        <end position="112"/>
    </location>
</feature>
<dbReference type="SUPFAM" id="SSF54160">
    <property type="entry name" value="Chromo domain-like"/>
    <property type="match status" value="1"/>
</dbReference>
<dbReference type="Pfam" id="PF24626">
    <property type="entry name" value="SH3_Tf2-1"/>
    <property type="match status" value="1"/>
</dbReference>
<organism evidence="4 5">
    <name type="scientific">Fusarium beomiforme</name>
    <dbReference type="NCBI Taxonomy" id="44412"/>
    <lineage>
        <taxon>Eukaryota</taxon>
        <taxon>Fungi</taxon>
        <taxon>Dikarya</taxon>
        <taxon>Ascomycota</taxon>
        <taxon>Pezizomycotina</taxon>
        <taxon>Sordariomycetes</taxon>
        <taxon>Hypocreomycetidae</taxon>
        <taxon>Hypocreales</taxon>
        <taxon>Nectriaceae</taxon>
        <taxon>Fusarium</taxon>
        <taxon>Fusarium burgessii species complex</taxon>
    </lineage>
</organism>
<reference evidence="4" key="2">
    <citation type="submission" date="2020-02" db="EMBL/GenBank/DDBJ databases">
        <title>Identification and distribution of gene clusters putatively required for synthesis of sphingolipid metabolism inhibitors in phylogenetically diverse species of the filamentous fungus Fusarium.</title>
        <authorList>
            <person name="Kim H.-S."/>
            <person name="Busman M."/>
            <person name="Brown D.W."/>
            <person name="Divon H."/>
            <person name="Uhlig S."/>
            <person name="Proctor R.H."/>
        </authorList>
    </citation>
    <scope>NUCLEOTIDE SEQUENCE</scope>
    <source>
        <strain evidence="4">NRRL 25174</strain>
    </source>
</reference>
<sequence length="162" mass="18671">MSPFFANYRFNPRIGFKPTITVRGTPAARDAKRFAQTIKEILEYLRSESIAAQARYKAQANRHRRPARRYQEGDYNIGPLKITKVISPYAYRLELPASMKIHPVFHTNLLRPAATNPLPGQNPDPPPPIEAEGVEEWEVEDIMDSRWDRRGRGGRPRLKYTV</sequence>
<reference evidence="4" key="1">
    <citation type="journal article" date="2017" name="Mycologia">
        <title>Fusarium algeriense, sp. nov., a novel toxigenic crown rot pathogen of durum wheat from Algeria is nested in the Fusarium burgessii species complex.</title>
        <authorList>
            <person name="Laraba I."/>
            <person name="Keddad A."/>
            <person name="Boureghda H."/>
            <person name="Abdallah N."/>
            <person name="Vaughan M.M."/>
            <person name="Proctor R.H."/>
            <person name="Busman M."/>
            <person name="O'Donnell K."/>
        </authorList>
    </citation>
    <scope>NUCLEOTIDE SEQUENCE</scope>
    <source>
        <strain evidence="4">NRRL 25174</strain>
    </source>
</reference>
<evidence type="ECO:0000313" key="4">
    <source>
        <dbReference type="EMBL" id="KAF4331786.1"/>
    </source>
</evidence>
<dbReference type="InterPro" id="IPR016197">
    <property type="entry name" value="Chromo-like_dom_sf"/>
</dbReference>
<proteinExistence type="predicted"/>
<feature type="non-terminal residue" evidence="4">
    <location>
        <position position="1"/>
    </location>
</feature>
<keyword evidence="5" id="KW-1185">Reference proteome</keyword>
<evidence type="ECO:0000313" key="5">
    <source>
        <dbReference type="Proteomes" id="UP000730481"/>
    </source>
</evidence>
<dbReference type="InterPro" id="IPR056924">
    <property type="entry name" value="SH3_Tf2-1"/>
</dbReference>
<dbReference type="AlphaFoldDB" id="A0A9P5A4G5"/>
<evidence type="ECO:0000256" key="2">
    <source>
        <dbReference type="SAM" id="MobiDB-lite"/>
    </source>
</evidence>
<protein>
    <recommendedName>
        <fullName evidence="3">Tf2-1-like SH3-like domain-containing protein</fullName>
    </recommendedName>
</protein>
<dbReference type="OrthoDB" id="3689183at2759"/>